<accession>A0AAW9PY58</accession>
<dbReference type="RefSeq" id="WP_330481830.1">
    <property type="nucleotide sequence ID" value="NZ_JAZBJZ010000003.1"/>
</dbReference>
<dbReference type="PANTHER" id="PTHR43156">
    <property type="entry name" value="STAGE II SPORULATION PROTEIN E-RELATED"/>
    <property type="match status" value="1"/>
</dbReference>
<dbReference type="InterPro" id="IPR052016">
    <property type="entry name" value="Bact_Sigma-Reg"/>
</dbReference>
<dbReference type="Pfam" id="PF00672">
    <property type="entry name" value="HAMP"/>
    <property type="match status" value="1"/>
</dbReference>
<dbReference type="Gene3D" id="3.30.565.10">
    <property type="entry name" value="Histidine kinase-like ATPase, C-terminal domain"/>
    <property type="match status" value="1"/>
</dbReference>
<dbReference type="Gene3D" id="3.60.40.10">
    <property type="entry name" value="PPM-type phosphatase domain"/>
    <property type="match status" value="1"/>
</dbReference>
<gene>
    <name evidence="8" type="ORF">V2H45_01460</name>
</gene>
<keyword evidence="6" id="KW-0472">Membrane</keyword>
<evidence type="ECO:0000256" key="1">
    <source>
        <dbReference type="ARBA" id="ARBA00004370"/>
    </source>
</evidence>
<proteinExistence type="predicted"/>
<dbReference type="GO" id="GO:0016791">
    <property type="term" value="F:phosphatase activity"/>
    <property type="evidence" value="ECO:0007669"/>
    <property type="project" value="TreeGrafter"/>
</dbReference>
<evidence type="ECO:0000313" key="9">
    <source>
        <dbReference type="Proteomes" id="UP001333818"/>
    </source>
</evidence>
<comment type="caution">
    <text evidence="8">The sequence shown here is derived from an EMBL/GenBank/DDBJ whole genome shotgun (WGS) entry which is preliminary data.</text>
</comment>
<evidence type="ECO:0000256" key="2">
    <source>
        <dbReference type="ARBA" id="ARBA00022553"/>
    </source>
</evidence>
<evidence type="ECO:0000256" key="6">
    <source>
        <dbReference type="SAM" id="Phobius"/>
    </source>
</evidence>
<evidence type="ECO:0000256" key="3">
    <source>
        <dbReference type="ARBA" id="ARBA00022679"/>
    </source>
</evidence>
<reference evidence="8" key="1">
    <citation type="submission" date="2024-01" db="EMBL/GenBank/DDBJ databases">
        <title>Bank of Algae and Cyanobacteria of the Azores (BACA) strain genomes.</title>
        <authorList>
            <person name="Luz R."/>
            <person name="Cordeiro R."/>
            <person name="Fonseca A."/>
            <person name="Goncalves V."/>
        </authorList>
    </citation>
    <scope>NUCLEOTIDE SEQUENCE</scope>
    <source>
        <strain evidence="8">BACA0141</strain>
    </source>
</reference>
<keyword evidence="4" id="KW-0418">Kinase</keyword>
<evidence type="ECO:0000313" key="8">
    <source>
        <dbReference type="EMBL" id="MEE3715408.1"/>
    </source>
</evidence>
<keyword evidence="9" id="KW-1185">Reference proteome</keyword>
<dbReference type="GO" id="GO:0016301">
    <property type="term" value="F:kinase activity"/>
    <property type="evidence" value="ECO:0007669"/>
    <property type="project" value="UniProtKB-KW"/>
</dbReference>
<dbReference type="Proteomes" id="UP001333818">
    <property type="component" value="Unassembled WGS sequence"/>
</dbReference>
<dbReference type="GO" id="GO:0007165">
    <property type="term" value="P:signal transduction"/>
    <property type="evidence" value="ECO:0007669"/>
    <property type="project" value="InterPro"/>
</dbReference>
<dbReference type="InterPro" id="IPR001932">
    <property type="entry name" value="PPM-type_phosphatase-like_dom"/>
</dbReference>
<dbReference type="SUPFAM" id="SSF81606">
    <property type="entry name" value="PP2C-like"/>
    <property type="match status" value="1"/>
</dbReference>
<dbReference type="EMBL" id="JAZBJZ010000003">
    <property type="protein sequence ID" value="MEE3715408.1"/>
    <property type="molecule type" value="Genomic_DNA"/>
</dbReference>
<dbReference type="SUPFAM" id="SSF158472">
    <property type="entry name" value="HAMP domain-like"/>
    <property type="match status" value="1"/>
</dbReference>
<dbReference type="PANTHER" id="PTHR43156:SF2">
    <property type="entry name" value="STAGE II SPORULATION PROTEIN E"/>
    <property type="match status" value="1"/>
</dbReference>
<comment type="subcellular location">
    <subcellularLocation>
        <location evidence="1">Membrane</location>
    </subcellularLocation>
</comment>
<evidence type="ECO:0000256" key="4">
    <source>
        <dbReference type="ARBA" id="ARBA00022777"/>
    </source>
</evidence>
<keyword evidence="3" id="KW-0808">Transferase</keyword>
<dbReference type="SMART" id="SM00331">
    <property type="entry name" value="PP2C_SIG"/>
    <property type="match status" value="1"/>
</dbReference>
<dbReference type="InterPro" id="IPR036457">
    <property type="entry name" value="PPM-type-like_dom_sf"/>
</dbReference>
<dbReference type="PROSITE" id="PS50885">
    <property type="entry name" value="HAMP"/>
    <property type="match status" value="1"/>
</dbReference>
<keyword evidence="6" id="KW-1133">Transmembrane helix</keyword>
<protein>
    <submittedName>
        <fullName evidence="8">SpoIIE family protein phosphatase</fullName>
    </submittedName>
</protein>
<keyword evidence="6" id="KW-0812">Transmembrane</keyword>
<evidence type="ECO:0000256" key="5">
    <source>
        <dbReference type="ARBA" id="ARBA00022801"/>
    </source>
</evidence>
<feature type="transmembrane region" description="Helical" evidence="6">
    <location>
        <begin position="12"/>
        <end position="33"/>
    </location>
</feature>
<dbReference type="Gene3D" id="6.10.340.10">
    <property type="match status" value="1"/>
</dbReference>
<keyword evidence="2" id="KW-0597">Phosphoprotein</keyword>
<dbReference type="Pfam" id="PF13581">
    <property type="entry name" value="HATPase_c_2"/>
    <property type="match status" value="1"/>
</dbReference>
<dbReference type="SUPFAM" id="SSF55874">
    <property type="entry name" value="ATPase domain of HSP90 chaperone/DNA topoisomerase II/histidine kinase"/>
    <property type="match status" value="1"/>
</dbReference>
<dbReference type="GO" id="GO:0016020">
    <property type="term" value="C:membrane"/>
    <property type="evidence" value="ECO:0007669"/>
    <property type="project" value="UniProtKB-SubCell"/>
</dbReference>
<organism evidence="8 9">
    <name type="scientific">Tumidithrix elongata BACA0141</name>
    <dbReference type="NCBI Taxonomy" id="2716417"/>
    <lineage>
        <taxon>Bacteria</taxon>
        <taxon>Bacillati</taxon>
        <taxon>Cyanobacteriota</taxon>
        <taxon>Cyanophyceae</taxon>
        <taxon>Pseudanabaenales</taxon>
        <taxon>Pseudanabaenaceae</taxon>
        <taxon>Tumidithrix</taxon>
        <taxon>Tumidithrix elongata</taxon>
    </lineage>
</organism>
<dbReference type="InterPro" id="IPR036890">
    <property type="entry name" value="HATPase_C_sf"/>
</dbReference>
<dbReference type="CDD" id="cd06225">
    <property type="entry name" value="HAMP"/>
    <property type="match status" value="1"/>
</dbReference>
<dbReference type="SMART" id="SM00304">
    <property type="entry name" value="HAMP"/>
    <property type="match status" value="1"/>
</dbReference>
<name>A0AAW9PY58_9CYAN</name>
<dbReference type="AlphaFoldDB" id="A0AAW9PY58"/>
<dbReference type="Pfam" id="PF07228">
    <property type="entry name" value="SpoIIE"/>
    <property type="match status" value="1"/>
</dbReference>
<dbReference type="CDD" id="cd16936">
    <property type="entry name" value="HATPase_RsbW-like"/>
    <property type="match status" value="1"/>
</dbReference>
<feature type="domain" description="HAMP" evidence="7">
    <location>
        <begin position="353"/>
        <end position="406"/>
    </location>
</feature>
<dbReference type="InterPro" id="IPR003660">
    <property type="entry name" value="HAMP_dom"/>
</dbReference>
<evidence type="ECO:0000259" key="7">
    <source>
        <dbReference type="PROSITE" id="PS50885"/>
    </source>
</evidence>
<keyword evidence="5" id="KW-0378">Hydrolase</keyword>
<dbReference type="InterPro" id="IPR003594">
    <property type="entry name" value="HATPase_dom"/>
</dbReference>
<sequence>MNLLQHFRFRSITHRLVFACVIAAILIYSLSFWRMRQVAEELGEKWITYVAQSQVDTVAAKVSGVLRSIELNAQMIVQVGQQTNYFPKESAIAPLLTSVVQQSIVSAVAIRSPNSTDIEQFGRGSDRKGIDWVLGDRDITNLIAHCQSTSTVTQPFWTQPYPQNSLTGSLNDSLNKSLGESQNEYLSIAYCVPLLHRLDREPSVQGMLAIEITLDWLKKYASGNSPISIPIIDQVARIKMGKPFAIYLPASQWLVSPSASIQTASIQNLSWGSPAHTSILSQSTWDIAPVPKVFKDSQGILVFITLPATDWTFGIAFSDSELWQVHLKAILLIVASMTKDMGFMCVAIALVSRRTTHPLRALIASTEDIARGNLDTKLPIISQHDEVGRLGSSFRHMRDALKTYIQKLQETTVAKQKMESELSIAGQIQYSMLPKTEVADSPTRRYQLSTLLEQARLVGGDLYDFFPMGDDRLCIIIGDVADKGIPAALLMARTVTLMRTMVKQTSTPVKALSAVNRELCINNEECLFVTLFCGVLDLHTGTLHYASAGHDPPLLVRDGEVRFLDVETGPPLGIEDDAIFPECEYLLQHNDLIVLYTDGITEAMNLDGDLFSEARLLDAIASYPPSNPARAIRTIQHFHRQFVGDAPQSDDLTLLALQYQPSSPFPQIVEVVELIITINSELTELEKVKQRLGEILQTHGLAVESIEDAQLIVEEVLVNIIQYGYDNQSHQRIDLQVKISPTSLKMTFEDWGKPFNPLTEIADPDLSVMDDADRESGGLGFYLVRELADRVDYEHRDRKNILTIFLTVAK</sequence>